<dbReference type="Proteomes" id="UP001285441">
    <property type="component" value="Unassembled WGS sequence"/>
</dbReference>
<feature type="compositionally biased region" description="Basic residues" evidence="1">
    <location>
        <begin position="128"/>
        <end position="161"/>
    </location>
</feature>
<comment type="caution">
    <text evidence="2">The sequence shown here is derived from an EMBL/GenBank/DDBJ whole genome shotgun (WGS) entry which is preliminary data.</text>
</comment>
<sequence length="212" mass="24091">MKFDKSSNRGGRCRQQVRTAPGPIPEQDRPLLCLHPRQPMGKPSFPRRRNNNTLRPLRHISQPSLLRSGRLQSHPRRRHVHVHVHHLRQGQGQEAAAGALPLPPLLRRDGQAPRPAGAGSAGGGRLDRPRRRRRRRIVRHPRSRRRHAIRGGGRGRRRRHNGGGALYSSNASSRLGLIGDPLATREGGRRKRHYLERKSRMKMNDGWGHLPT</sequence>
<dbReference type="AlphaFoldDB" id="A0AAE0KFT9"/>
<organism evidence="2 3">
    <name type="scientific">Podospora didyma</name>
    <dbReference type="NCBI Taxonomy" id="330526"/>
    <lineage>
        <taxon>Eukaryota</taxon>
        <taxon>Fungi</taxon>
        <taxon>Dikarya</taxon>
        <taxon>Ascomycota</taxon>
        <taxon>Pezizomycotina</taxon>
        <taxon>Sordariomycetes</taxon>
        <taxon>Sordariomycetidae</taxon>
        <taxon>Sordariales</taxon>
        <taxon>Podosporaceae</taxon>
        <taxon>Podospora</taxon>
    </lineage>
</organism>
<reference evidence="2" key="2">
    <citation type="submission" date="2023-06" db="EMBL/GenBank/DDBJ databases">
        <authorList>
            <consortium name="Lawrence Berkeley National Laboratory"/>
            <person name="Haridas S."/>
            <person name="Hensen N."/>
            <person name="Bonometti L."/>
            <person name="Westerberg I."/>
            <person name="Brannstrom I.O."/>
            <person name="Guillou S."/>
            <person name="Cros-Aarteil S."/>
            <person name="Calhoun S."/>
            <person name="Kuo A."/>
            <person name="Mondo S."/>
            <person name="Pangilinan J."/>
            <person name="Riley R."/>
            <person name="LaButti K."/>
            <person name="Andreopoulos B."/>
            <person name="Lipzen A."/>
            <person name="Chen C."/>
            <person name="Yanf M."/>
            <person name="Daum C."/>
            <person name="Ng V."/>
            <person name="Clum A."/>
            <person name="Steindorff A."/>
            <person name="Ohm R."/>
            <person name="Martin F."/>
            <person name="Silar P."/>
            <person name="Natvig D."/>
            <person name="Lalanne C."/>
            <person name="Gautier V."/>
            <person name="Ament-velasquez S.L."/>
            <person name="Kruys A."/>
            <person name="Hutchinson M.I."/>
            <person name="Powell A.J."/>
            <person name="Barry K."/>
            <person name="Miller A.N."/>
            <person name="Grigoriev I.V."/>
            <person name="Debuchy R."/>
            <person name="Gladieux P."/>
            <person name="Thoren M.H."/>
            <person name="Johannesson H."/>
        </authorList>
    </citation>
    <scope>NUCLEOTIDE SEQUENCE</scope>
    <source>
        <strain evidence="2">CBS 232.78</strain>
    </source>
</reference>
<evidence type="ECO:0000313" key="2">
    <source>
        <dbReference type="EMBL" id="KAK3375430.1"/>
    </source>
</evidence>
<keyword evidence="3" id="KW-1185">Reference proteome</keyword>
<feature type="region of interest" description="Disordered" evidence="1">
    <location>
        <begin position="1"/>
        <end position="74"/>
    </location>
</feature>
<dbReference type="EMBL" id="JAULSW010000007">
    <property type="protein sequence ID" value="KAK3375430.1"/>
    <property type="molecule type" value="Genomic_DNA"/>
</dbReference>
<evidence type="ECO:0000313" key="3">
    <source>
        <dbReference type="Proteomes" id="UP001285441"/>
    </source>
</evidence>
<reference evidence="2" key="1">
    <citation type="journal article" date="2023" name="Mol. Phylogenet. Evol.">
        <title>Genome-scale phylogeny and comparative genomics of the fungal order Sordariales.</title>
        <authorList>
            <person name="Hensen N."/>
            <person name="Bonometti L."/>
            <person name="Westerberg I."/>
            <person name="Brannstrom I.O."/>
            <person name="Guillou S."/>
            <person name="Cros-Aarteil S."/>
            <person name="Calhoun S."/>
            <person name="Haridas S."/>
            <person name="Kuo A."/>
            <person name="Mondo S."/>
            <person name="Pangilinan J."/>
            <person name="Riley R."/>
            <person name="LaButti K."/>
            <person name="Andreopoulos B."/>
            <person name="Lipzen A."/>
            <person name="Chen C."/>
            <person name="Yan M."/>
            <person name="Daum C."/>
            <person name="Ng V."/>
            <person name="Clum A."/>
            <person name="Steindorff A."/>
            <person name="Ohm R.A."/>
            <person name="Martin F."/>
            <person name="Silar P."/>
            <person name="Natvig D.O."/>
            <person name="Lalanne C."/>
            <person name="Gautier V."/>
            <person name="Ament-Velasquez S.L."/>
            <person name="Kruys A."/>
            <person name="Hutchinson M.I."/>
            <person name="Powell A.J."/>
            <person name="Barry K."/>
            <person name="Miller A.N."/>
            <person name="Grigoriev I.V."/>
            <person name="Debuchy R."/>
            <person name="Gladieux P."/>
            <person name="Hiltunen Thoren M."/>
            <person name="Johannesson H."/>
        </authorList>
    </citation>
    <scope>NUCLEOTIDE SEQUENCE</scope>
    <source>
        <strain evidence="2">CBS 232.78</strain>
    </source>
</reference>
<evidence type="ECO:0000256" key="1">
    <source>
        <dbReference type="SAM" id="MobiDB-lite"/>
    </source>
</evidence>
<gene>
    <name evidence="2" type="ORF">B0H63DRAFT_482892</name>
</gene>
<name>A0AAE0KFT9_9PEZI</name>
<protein>
    <submittedName>
        <fullName evidence="2">Uncharacterized protein</fullName>
    </submittedName>
</protein>
<feature type="region of interest" description="Disordered" evidence="1">
    <location>
        <begin position="103"/>
        <end position="172"/>
    </location>
</feature>
<accession>A0AAE0KFT9</accession>
<proteinExistence type="predicted"/>